<feature type="non-terminal residue" evidence="8">
    <location>
        <position position="1"/>
    </location>
</feature>
<evidence type="ECO:0000256" key="6">
    <source>
        <dbReference type="SAM" id="MobiDB-lite"/>
    </source>
</evidence>
<feature type="region of interest" description="Disordered" evidence="6">
    <location>
        <begin position="115"/>
        <end position="135"/>
    </location>
</feature>
<accession>A0A371EAA2</accession>
<proteinExistence type="predicted"/>
<evidence type="ECO:0000256" key="2">
    <source>
        <dbReference type="ARBA" id="ARBA00022676"/>
    </source>
</evidence>
<sequence>MTMKNKEQQGKGAASYLKLFSAQLDLLSFFAHALVFGCGLLIGITLTFFVKNFSIINFQIQPFPLQSNVLIPQPLSPSPSISPNISLLTTNNQTKNESQNVEKLISDSRLEDLSCLPPKSNETKHPPPSSDSSLISKKRVVTNITRNGLREFLKPPMAMHDMSDEELLWRASMAPMVHELPFKQTPKVAFMFLTKGPVLLAPLWERFFKGNEGLYSIYVHSLPSFNGIVPQTSVFHGRNIPSQEVRWGENSMIEAERRLLGNALLDFSNQRFVLLSESCIPLFNFSTIYTYLMNSTKTFVEAYDLASEVGRGRYRPKMRPQIRLSQWRKGSQWFQIDRALALQVVSDSHYFPVFKKYCNPSCYSDEHYLPTLVSIKFWKNNSNRTLTWVDWSRGGAHPSSFYRTHVTVDFLNKLRYGSSCQYMGRTTNVCHLFARKFTLHALDRLLRFAPKIMQFN</sequence>
<keyword evidence="9" id="KW-1185">Reference proteome</keyword>
<comment type="subcellular location">
    <subcellularLocation>
        <location evidence="1">Membrane</location>
        <topology evidence="1">Single-pass type II membrane protein</topology>
    </subcellularLocation>
</comment>
<dbReference type="PANTHER" id="PTHR31042:SF131">
    <property type="entry name" value="CORE-2_I-BRANCHING BETA-1,6-N-ACETYLGLUCOSAMINYLTRANSFERASE FAMILY PROTEIN"/>
    <property type="match status" value="1"/>
</dbReference>
<evidence type="ECO:0000313" key="8">
    <source>
        <dbReference type="EMBL" id="RDX62966.1"/>
    </source>
</evidence>
<keyword evidence="7" id="KW-0812">Transmembrane</keyword>
<evidence type="ECO:0000256" key="3">
    <source>
        <dbReference type="ARBA" id="ARBA00022679"/>
    </source>
</evidence>
<keyword evidence="7" id="KW-1133">Transmembrane helix</keyword>
<keyword evidence="5" id="KW-0325">Glycoprotein</keyword>
<evidence type="ECO:0000256" key="7">
    <source>
        <dbReference type="SAM" id="Phobius"/>
    </source>
</evidence>
<organism evidence="8 9">
    <name type="scientific">Mucuna pruriens</name>
    <name type="common">Velvet bean</name>
    <name type="synonym">Dolichos pruriens</name>
    <dbReference type="NCBI Taxonomy" id="157652"/>
    <lineage>
        <taxon>Eukaryota</taxon>
        <taxon>Viridiplantae</taxon>
        <taxon>Streptophyta</taxon>
        <taxon>Embryophyta</taxon>
        <taxon>Tracheophyta</taxon>
        <taxon>Spermatophyta</taxon>
        <taxon>Magnoliopsida</taxon>
        <taxon>eudicotyledons</taxon>
        <taxon>Gunneridae</taxon>
        <taxon>Pentapetalae</taxon>
        <taxon>rosids</taxon>
        <taxon>fabids</taxon>
        <taxon>Fabales</taxon>
        <taxon>Fabaceae</taxon>
        <taxon>Papilionoideae</taxon>
        <taxon>50 kb inversion clade</taxon>
        <taxon>NPAAA clade</taxon>
        <taxon>indigoferoid/millettioid clade</taxon>
        <taxon>Phaseoleae</taxon>
        <taxon>Mucuna</taxon>
    </lineage>
</organism>
<evidence type="ECO:0000313" key="9">
    <source>
        <dbReference type="Proteomes" id="UP000257109"/>
    </source>
</evidence>
<dbReference type="EMBL" id="QJKJ01015162">
    <property type="protein sequence ID" value="RDX62966.1"/>
    <property type="molecule type" value="Genomic_DNA"/>
</dbReference>
<reference evidence="8" key="1">
    <citation type="submission" date="2018-05" db="EMBL/GenBank/DDBJ databases">
        <title>Draft genome of Mucuna pruriens seed.</title>
        <authorList>
            <person name="Nnadi N.E."/>
            <person name="Vos R."/>
            <person name="Hasami M.H."/>
            <person name="Devisetty U.K."/>
            <person name="Aguiy J.C."/>
        </authorList>
    </citation>
    <scope>NUCLEOTIDE SEQUENCE [LARGE SCALE GENOMIC DNA]</scope>
    <source>
        <tissue evidence="8">Seed</tissue>
    </source>
</reference>
<gene>
    <name evidence="8" type="ORF">CR513_58651</name>
</gene>
<dbReference type="Pfam" id="PF02485">
    <property type="entry name" value="Branch"/>
    <property type="match status" value="1"/>
</dbReference>
<feature type="transmembrane region" description="Helical" evidence="7">
    <location>
        <begin position="26"/>
        <end position="50"/>
    </location>
</feature>
<dbReference type="Proteomes" id="UP000257109">
    <property type="component" value="Unassembled WGS sequence"/>
</dbReference>
<comment type="caution">
    <text evidence="8">The sequence shown here is derived from an EMBL/GenBank/DDBJ whole genome shotgun (WGS) entry which is preliminary data.</text>
</comment>
<evidence type="ECO:0008006" key="10">
    <source>
        <dbReference type="Google" id="ProtNLM"/>
    </source>
</evidence>
<evidence type="ECO:0000256" key="5">
    <source>
        <dbReference type="ARBA" id="ARBA00023180"/>
    </source>
</evidence>
<dbReference type="InterPro" id="IPR003406">
    <property type="entry name" value="Glyco_trans_14"/>
</dbReference>
<evidence type="ECO:0000256" key="4">
    <source>
        <dbReference type="ARBA" id="ARBA00023136"/>
    </source>
</evidence>
<evidence type="ECO:0000256" key="1">
    <source>
        <dbReference type="ARBA" id="ARBA00004606"/>
    </source>
</evidence>
<protein>
    <recommendedName>
        <fullName evidence="10">Glycosyltransferase BC10</fullName>
    </recommendedName>
</protein>
<dbReference type="AlphaFoldDB" id="A0A371EAA2"/>
<keyword evidence="3" id="KW-0808">Transferase</keyword>
<dbReference type="STRING" id="157652.A0A371EAA2"/>
<dbReference type="OrthoDB" id="191334at2759"/>
<keyword evidence="4 7" id="KW-0472">Membrane</keyword>
<dbReference type="GO" id="GO:0016020">
    <property type="term" value="C:membrane"/>
    <property type="evidence" value="ECO:0007669"/>
    <property type="project" value="UniProtKB-SubCell"/>
</dbReference>
<dbReference type="GO" id="GO:0016757">
    <property type="term" value="F:glycosyltransferase activity"/>
    <property type="evidence" value="ECO:0007669"/>
    <property type="project" value="UniProtKB-KW"/>
</dbReference>
<name>A0A371EAA2_MUCPR</name>
<dbReference type="PANTHER" id="PTHR31042">
    <property type="entry name" value="CORE-2/I-BRANCHING BETA-1,6-N-ACETYLGLUCOSAMINYLTRANSFERASE FAMILY PROTEIN-RELATED"/>
    <property type="match status" value="1"/>
</dbReference>
<dbReference type="InterPro" id="IPR044174">
    <property type="entry name" value="BC10-like"/>
</dbReference>
<keyword evidence="2" id="KW-0328">Glycosyltransferase</keyword>